<dbReference type="AlphaFoldDB" id="A0A3L6PK48"/>
<dbReference type="Gene3D" id="2.100.10.30">
    <property type="entry name" value="Jacalin-like lectin domain"/>
    <property type="match status" value="1"/>
</dbReference>
<keyword evidence="4" id="KW-1185">Reference proteome</keyword>
<evidence type="ECO:0000259" key="2">
    <source>
        <dbReference type="PROSITE" id="PS51752"/>
    </source>
</evidence>
<name>A0A3L6PK48_PANMI</name>
<dbReference type="OrthoDB" id="654502at2759"/>
<dbReference type="Pfam" id="PF01419">
    <property type="entry name" value="Jacalin"/>
    <property type="match status" value="1"/>
</dbReference>
<accession>A0A3L6PK48</accession>
<dbReference type="GO" id="GO:0030246">
    <property type="term" value="F:carbohydrate binding"/>
    <property type="evidence" value="ECO:0007669"/>
    <property type="project" value="UniProtKB-KW"/>
</dbReference>
<dbReference type="PROSITE" id="PS51752">
    <property type="entry name" value="JACALIN_LECTIN"/>
    <property type="match status" value="1"/>
</dbReference>
<dbReference type="InterPro" id="IPR036404">
    <property type="entry name" value="Jacalin-like_lectin_dom_sf"/>
</dbReference>
<comment type="caution">
    <text evidence="3">The sequence shown here is derived from an EMBL/GenBank/DDBJ whole genome shotgun (WGS) entry which is preliminary data.</text>
</comment>
<dbReference type="InterPro" id="IPR001229">
    <property type="entry name" value="Jacalin-like_lectin_dom"/>
</dbReference>
<protein>
    <recommendedName>
        <fullName evidence="2">Jacalin-type lectin domain-containing protein</fullName>
    </recommendedName>
</protein>
<sequence>MTGTSKKLESVIIYSTVDGTSYGACFANLSGTFDDNIKSLSFVTSNGDPYGPYGDPAAGKGFKIPMHKGAIVGFFAHSGAVLNSLEAYVGAQL</sequence>
<evidence type="ECO:0000313" key="3">
    <source>
        <dbReference type="EMBL" id="RLM57689.1"/>
    </source>
</evidence>
<organism evidence="3 4">
    <name type="scientific">Panicum miliaceum</name>
    <name type="common">Proso millet</name>
    <name type="synonym">Broomcorn millet</name>
    <dbReference type="NCBI Taxonomy" id="4540"/>
    <lineage>
        <taxon>Eukaryota</taxon>
        <taxon>Viridiplantae</taxon>
        <taxon>Streptophyta</taxon>
        <taxon>Embryophyta</taxon>
        <taxon>Tracheophyta</taxon>
        <taxon>Spermatophyta</taxon>
        <taxon>Magnoliopsida</taxon>
        <taxon>Liliopsida</taxon>
        <taxon>Poales</taxon>
        <taxon>Poaceae</taxon>
        <taxon>PACMAD clade</taxon>
        <taxon>Panicoideae</taxon>
        <taxon>Panicodae</taxon>
        <taxon>Paniceae</taxon>
        <taxon>Panicinae</taxon>
        <taxon>Panicum</taxon>
        <taxon>Panicum sect. Panicum</taxon>
    </lineage>
</organism>
<reference evidence="4" key="1">
    <citation type="journal article" date="2019" name="Nat. Commun.">
        <title>The genome of broomcorn millet.</title>
        <authorList>
            <person name="Zou C."/>
            <person name="Miki D."/>
            <person name="Li D."/>
            <person name="Tang Q."/>
            <person name="Xiao L."/>
            <person name="Rajput S."/>
            <person name="Deng P."/>
            <person name="Jia W."/>
            <person name="Huang R."/>
            <person name="Zhang M."/>
            <person name="Sun Y."/>
            <person name="Hu J."/>
            <person name="Fu X."/>
            <person name="Schnable P.S."/>
            <person name="Li F."/>
            <person name="Zhang H."/>
            <person name="Feng B."/>
            <person name="Zhu X."/>
            <person name="Liu R."/>
            <person name="Schnable J.C."/>
            <person name="Zhu J.-K."/>
            <person name="Zhang H."/>
        </authorList>
    </citation>
    <scope>NUCLEOTIDE SEQUENCE [LARGE SCALE GENOMIC DNA]</scope>
</reference>
<dbReference type="Proteomes" id="UP000275267">
    <property type="component" value="Unassembled WGS sequence"/>
</dbReference>
<proteinExistence type="predicted"/>
<evidence type="ECO:0000256" key="1">
    <source>
        <dbReference type="ARBA" id="ARBA00022734"/>
    </source>
</evidence>
<dbReference type="EMBL" id="PQIB02000017">
    <property type="protein sequence ID" value="RLM57689.1"/>
    <property type="molecule type" value="Genomic_DNA"/>
</dbReference>
<gene>
    <name evidence="3" type="ORF">C2845_PM18G09150</name>
</gene>
<keyword evidence="1" id="KW-0430">Lectin</keyword>
<feature type="domain" description="Jacalin-type lectin" evidence="2">
    <location>
        <begin position="1"/>
        <end position="91"/>
    </location>
</feature>
<evidence type="ECO:0000313" key="4">
    <source>
        <dbReference type="Proteomes" id="UP000275267"/>
    </source>
</evidence>
<dbReference type="PANTHER" id="PTHR46506">
    <property type="entry name" value="OS05G0143600 PROTEIN"/>
    <property type="match status" value="1"/>
</dbReference>
<dbReference type="SUPFAM" id="SSF51101">
    <property type="entry name" value="Mannose-binding lectins"/>
    <property type="match status" value="1"/>
</dbReference>